<dbReference type="Proteomes" id="UP000012081">
    <property type="component" value="Unassembled WGS sequence"/>
</dbReference>
<evidence type="ECO:0000313" key="2">
    <source>
        <dbReference type="EMBL" id="EMT53246.1"/>
    </source>
</evidence>
<accession>M8E1V0</accession>
<evidence type="ECO:0000259" key="1">
    <source>
        <dbReference type="Pfam" id="PF14588"/>
    </source>
</evidence>
<dbReference type="SUPFAM" id="SSF55298">
    <property type="entry name" value="YjgF-like"/>
    <property type="match status" value="1"/>
</dbReference>
<comment type="caution">
    <text evidence="2">The sequence shown here is derived from an EMBL/GenBank/DDBJ whole genome shotgun (WGS) entry which is preliminary data.</text>
</comment>
<dbReference type="STRING" id="1300222.I532_10722"/>
<dbReference type="Pfam" id="PF14588">
    <property type="entry name" value="YjgF_endoribonc"/>
    <property type="match status" value="1"/>
</dbReference>
<dbReference type="PANTHER" id="PTHR43760">
    <property type="entry name" value="ENDORIBONUCLEASE-RELATED"/>
    <property type="match status" value="1"/>
</dbReference>
<sequence length="116" mass="12307">MPRVNGELPYTGKVGAEVTIEQARELAEICVLKGLSCLEAELGSLDKVEQVLKVTGFVQSAPGFSQQPKVLDAASELLQAIFGEKGRHARSAVGVAELPGNTPVEIEFVFAVNANK</sequence>
<dbReference type="InterPro" id="IPR035959">
    <property type="entry name" value="RutC-like_sf"/>
</dbReference>
<dbReference type="PANTHER" id="PTHR43760:SF1">
    <property type="entry name" value="ENDORIBONUCLEASE L-PSP_CHORISMATE MUTASE-LIKE DOMAIN-CONTAINING PROTEIN"/>
    <property type="match status" value="1"/>
</dbReference>
<reference evidence="2 3" key="1">
    <citation type="submission" date="2013-03" db="EMBL/GenBank/DDBJ databases">
        <title>Assembly of a new bacterial strain Brevibacillus borstelensis AK1.</title>
        <authorList>
            <person name="Rajan I."/>
            <person name="PoliReddy D."/>
            <person name="Sugumar T."/>
            <person name="Rathinam K."/>
            <person name="Alqarawi S."/>
            <person name="Khalil A.B."/>
            <person name="Sivakumar N."/>
        </authorList>
    </citation>
    <scope>NUCLEOTIDE SEQUENCE [LARGE SCALE GENOMIC DNA]</scope>
    <source>
        <strain evidence="2 3">AK1</strain>
    </source>
</reference>
<dbReference type="PATRIC" id="fig|1300222.3.peg.2224"/>
<evidence type="ECO:0000313" key="3">
    <source>
        <dbReference type="Proteomes" id="UP000012081"/>
    </source>
</evidence>
<name>M8E1V0_9BACL</name>
<feature type="domain" description="Endoribonuclease L-PSP/chorismate mutase-like" evidence="1">
    <location>
        <begin position="2"/>
        <end position="101"/>
    </location>
</feature>
<proteinExistence type="predicted"/>
<dbReference type="OrthoDB" id="9806350at2"/>
<protein>
    <submittedName>
        <fullName evidence="2">Putative YjgF/YER057c/UK114 family protein</fullName>
    </submittedName>
</protein>
<dbReference type="EMBL" id="APBN01000003">
    <property type="protein sequence ID" value="EMT53246.1"/>
    <property type="molecule type" value="Genomic_DNA"/>
</dbReference>
<keyword evidence="3" id="KW-1185">Reference proteome</keyword>
<dbReference type="Gene3D" id="3.30.1330.40">
    <property type="entry name" value="RutC-like"/>
    <property type="match status" value="1"/>
</dbReference>
<dbReference type="AlphaFoldDB" id="M8E1V0"/>
<dbReference type="InterPro" id="IPR013813">
    <property type="entry name" value="Endoribo_LPSP/chorism_mut-like"/>
</dbReference>
<gene>
    <name evidence="2" type="ORF">I532_10722</name>
</gene>
<dbReference type="CDD" id="cd02199">
    <property type="entry name" value="YjgF_YER057c_UK114_like_1"/>
    <property type="match status" value="1"/>
</dbReference>
<organism evidence="2 3">
    <name type="scientific">Brevibacillus borstelensis AK1</name>
    <dbReference type="NCBI Taxonomy" id="1300222"/>
    <lineage>
        <taxon>Bacteria</taxon>
        <taxon>Bacillati</taxon>
        <taxon>Bacillota</taxon>
        <taxon>Bacilli</taxon>
        <taxon>Bacillales</taxon>
        <taxon>Paenibacillaceae</taxon>
        <taxon>Brevibacillus</taxon>
    </lineage>
</organism>